<dbReference type="Gene3D" id="3.30.950.10">
    <property type="entry name" value="Methyltransferase, Cobalt-precorrin-4 Transmethylase, Domain 2"/>
    <property type="match status" value="1"/>
</dbReference>
<dbReference type="GO" id="GO:0004852">
    <property type="term" value="F:uroporphyrinogen-III synthase activity"/>
    <property type="evidence" value="ECO:0007669"/>
    <property type="project" value="InterPro"/>
</dbReference>
<dbReference type="NCBIfam" id="NF004790">
    <property type="entry name" value="PRK06136.1"/>
    <property type="match status" value="1"/>
</dbReference>
<gene>
    <name evidence="10" type="ORF">SAMN06265379_110114</name>
</gene>
<dbReference type="CDD" id="cd06578">
    <property type="entry name" value="HemD"/>
    <property type="match status" value="1"/>
</dbReference>
<evidence type="ECO:0000256" key="3">
    <source>
        <dbReference type="ARBA" id="ARBA00022603"/>
    </source>
</evidence>
<dbReference type="CDD" id="cd11642">
    <property type="entry name" value="SUMT"/>
    <property type="match status" value="1"/>
</dbReference>
<proteinExistence type="inferred from homology"/>
<evidence type="ECO:0000256" key="2">
    <source>
        <dbReference type="ARBA" id="ARBA00012162"/>
    </source>
</evidence>
<evidence type="ECO:0000256" key="1">
    <source>
        <dbReference type="ARBA" id="ARBA00005879"/>
    </source>
</evidence>
<comment type="pathway">
    <text evidence="7">Porphyrin-containing compound metabolism; siroheme biosynthesis; precorrin-2 from uroporphyrinogen III: step 1/1.</text>
</comment>
<dbReference type="InterPro" id="IPR035996">
    <property type="entry name" value="4pyrrol_Methylase_sf"/>
</dbReference>
<keyword evidence="6" id="KW-0627">Porphyrin biosynthesis</keyword>
<dbReference type="PANTHER" id="PTHR45790:SF3">
    <property type="entry name" value="S-ADENOSYL-L-METHIONINE-DEPENDENT UROPORPHYRINOGEN III METHYLTRANSFERASE, CHLOROPLASTIC"/>
    <property type="match status" value="1"/>
</dbReference>
<evidence type="ECO:0000256" key="6">
    <source>
        <dbReference type="ARBA" id="ARBA00023244"/>
    </source>
</evidence>
<dbReference type="RefSeq" id="WP_142534422.1">
    <property type="nucleotide sequence ID" value="NZ_FXTB01000010.1"/>
</dbReference>
<evidence type="ECO:0000256" key="4">
    <source>
        <dbReference type="ARBA" id="ARBA00022679"/>
    </source>
</evidence>
<keyword evidence="5" id="KW-0949">S-adenosyl-L-methionine</keyword>
<dbReference type="InterPro" id="IPR036108">
    <property type="entry name" value="4pyrrol_syn_uPrphyn_synt_sf"/>
</dbReference>
<dbReference type="Gene3D" id="3.40.1010.10">
    <property type="entry name" value="Cobalt-precorrin-4 Transmethylase, Domain 1"/>
    <property type="match status" value="1"/>
</dbReference>
<dbReference type="GO" id="GO:0032259">
    <property type="term" value="P:methylation"/>
    <property type="evidence" value="ECO:0007669"/>
    <property type="project" value="UniProtKB-KW"/>
</dbReference>
<evidence type="ECO:0000259" key="9">
    <source>
        <dbReference type="Pfam" id="PF02602"/>
    </source>
</evidence>
<feature type="domain" description="Tetrapyrrole methylase" evidence="8">
    <location>
        <begin position="134"/>
        <end position="335"/>
    </location>
</feature>
<dbReference type="InterPro" id="IPR014776">
    <property type="entry name" value="4pyrrole_Mease_sub2"/>
</dbReference>
<dbReference type="InterPro" id="IPR003754">
    <property type="entry name" value="4pyrrol_synth_uPrphyn_synth"/>
</dbReference>
<keyword evidence="4 10" id="KW-0808">Transferase</keyword>
<dbReference type="EMBL" id="FXTB01000010">
    <property type="protein sequence ID" value="SMO86265.1"/>
    <property type="molecule type" value="Genomic_DNA"/>
</dbReference>
<keyword evidence="11" id="KW-1185">Reference proteome</keyword>
<reference evidence="10 11" key="1">
    <citation type="submission" date="2017-05" db="EMBL/GenBank/DDBJ databases">
        <authorList>
            <person name="Varghese N."/>
            <person name="Submissions S."/>
        </authorList>
    </citation>
    <scope>NUCLEOTIDE SEQUENCE [LARGE SCALE GENOMIC DNA]</scope>
    <source>
        <strain evidence="10 11">DSM 27040</strain>
    </source>
</reference>
<organism evidence="10 11">
    <name type="scientific">Saccharicrinis carchari</name>
    <dbReference type="NCBI Taxonomy" id="1168039"/>
    <lineage>
        <taxon>Bacteria</taxon>
        <taxon>Pseudomonadati</taxon>
        <taxon>Bacteroidota</taxon>
        <taxon>Bacteroidia</taxon>
        <taxon>Marinilabiliales</taxon>
        <taxon>Marinilabiliaceae</taxon>
        <taxon>Saccharicrinis</taxon>
    </lineage>
</organism>
<dbReference type="InterPro" id="IPR006366">
    <property type="entry name" value="CobA/CysG_C"/>
</dbReference>
<dbReference type="Gene3D" id="3.40.50.10090">
    <property type="match status" value="2"/>
</dbReference>
<dbReference type="GO" id="GO:0019354">
    <property type="term" value="P:siroheme biosynthetic process"/>
    <property type="evidence" value="ECO:0007669"/>
    <property type="project" value="InterPro"/>
</dbReference>
<protein>
    <recommendedName>
        <fullName evidence="2">uroporphyrinogen-III C-methyltransferase</fullName>
        <ecNumber evidence="2">2.1.1.107</ecNumber>
    </recommendedName>
</protein>
<evidence type="ECO:0000259" key="8">
    <source>
        <dbReference type="Pfam" id="PF00590"/>
    </source>
</evidence>
<evidence type="ECO:0000256" key="7">
    <source>
        <dbReference type="ARBA" id="ARBA00025705"/>
    </source>
</evidence>
<dbReference type="EC" id="2.1.1.107" evidence="2"/>
<dbReference type="FunFam" id="3.40.1010.10:FF:000001">
    <property type="entry name" value="Siroheme synthase"/>
    <property type="match status" value="1"/>
</dbReference>
<dbReference type="AlphaFoldDB" id="A0A521EQU0"/>
<feature type="domain" description="Tetrapyrrole biosynthesis uroporphyrinogen III synthase" evidence="9">
    <location>
        <begin position="380"/>
        <end position="575"/>
    </location>
</feature>
<dbReference type="InterPro" id="IPR000878">
    <property type="entry name" value="4pyrrol_Mease"/>
</dbReference>
<accession>A0A521EQU0</accession>
<evidence type="ECO:0000313" key="10">
    <source>
        <dbReference type="EMBL" id="SMO86265.1"/>
    </source>
</evidence>
<name>A0A521EQU0_SACCC</name>
<dbReference type="Proteomes" id="UP000319040">
    <property type="component" value="Unassembled WGS sequence"/>
</dbReference>
<dbReference type="InterPro" id="IPR014777">
    <property type="entry name" value="4pyrrole_Mease_sub1"/>
</dbReference>
<dbReference type="SUPFAM" id="SSF69618">
    <property type="entry name" value="HemD-like"/>
    <property type="match status" value="1"/>
</dbReference>
<dbReference type="OrthoDB" id="9815856at2"/>
<dbReference type="Pfam" id="PF00590">
    <property type="entry name" value="TP_methylase"/>
    <property type="match status" value="1"/>
</dbReference>
<dbReference type="PANTHER" id="PTHR45790">
    <property type="entry name" value="SIROHEME SYNTHASE-RELATED"/>
    <property type="match status" value="1"/>
</dbReference>
<evidence type="ECO:0000313" key="11">
    <source>
        <dbReference type="Proteomes" id="UP000319040"/>
    </source>
</evidence>
<dbReference type="InterPro" id="IPR050161">
    <property type="entry name" value="Siro_Cobalamin_biosynth"/>
</dbReference>
<dbReference type="SUPFAM" id="SSF53790">
    <property type="entry name" value="Tetrapyrrole methylase"/>
    <property type="match status" value="1"/>
</dbReference>
<dbReference type="NCBIfam" id="TIGR01469">
    <property type="entry name" value="cobA_cysG_Cterm"/>
    <property type="match status" value="1"/>
</dbReference>
<dbReference type="GO" id="GO:0004851">
    <property type="term" value="F:uroporphyrin-III C-methyltransferase activity"/>
    <property type="evidence" value="ECO:0007669"/>
    <property type="project" value="UniProtKB-EC"/>
</dbReference>
<keyword evidence="3 10" id="KW-0489">Methyltransferase</keyword>
<dbReference type="Pfam" id="PF02602">
    <property type="entry name" value="HEM4"/>
    <property type="match status" value="1"/>
</dbReference>
<evidence type="ECO:0000256" key="5">
    <source>
        <dbReference type="ARBA" id="ARBA00022691"/>
    </source>
</evidence>
<comment type="similarity">
    <text evidence="1">Belongs to the precorrin methyltransferase family.</text>
</comment>
<sequence>MAEIRIIIDHKHHKHICMGDISEALVQNGINARFNFTDVEGGRVSHVMEQILISDKAEAYVLPAKKIPYPLNTQLEVLALLPITEKQNKTDYPLFENDLKKNPLEDYLAVVGKKGMPEIKKCLEQMDVRARWGKVILAGFGPGDHDLITKKAAFHLECCDVIFYDDLVDEVFLHGFEAEKIYVGKRKGKHKFDQEIINEWMYQEAIKGKNVVRVKGGDPLIFGRGAEEYHYLQSRLVQATIIPGISSAFAAAAQAVIPFTERSLSSSVALLSGHDMHKLKIPKADTLVFYMGASNQKELAQEIIAQGWSEGTPVGVVYNVSNPNQQIYRGTLGDMMINGSGLPSPAIIIVGRTAGTYSSPNQKWLYTGAALEETNLKPDMIHTPLISIVSNPMDVDIKWCLAHISSYNRIIFTSRYAVRHFYDKLCHAGKDVRDLHGVRIDSIGKTTSKALKEIGLMVKPLSVNESIEGMLKVYRETGLTAENVLLPGSKQSTGLLQKELCRLGNKAHALKVYKVVKNKAIIRQNLMRFHGIVFSSPATVEAFIAIYGSIPSHLQLKCIGQQTKDMLRKSQMGEVKIEVEKRGCAV</sequence>